<organism evidence="3 4">
    <name type="scientific">Symbiodinium microadriaticum</name>
    <name type="common">Dinoflagellate</name>
    <name type="synonym">Zooxanthella microadriatica</name>
    <dbReference type="NCBI Taxonomy" id="2951"/>
    <lineage>
        <taxon>Eukaryota</taxon>
        <taxon>Sar</taxon>
        <taxon>Alveolata</taxon>
        <taxon>Dinophyceae</taxon>
        <taxon>Suessiales</taxon>
        <taxon>Symbiodiniaceae</taxon>
        <taxon>Symbiodinium</taxon>
    </lineage>
</organism>
<gene>
    <name evidence="3" type="ORF">AK812_SmicGene19198</name>
</gene>
<dbReference type="EMBL" id="LSRX01000399">
    <property type="protein sequence ID" value="OLP98369.1"/>
    <property type="molecule type" value="Genomic_DNA"/>
</dbReference>
<dbReference type="GO" id="GO:0000398">
    <property type="term" value="P:mRNA splicing, via spliceosome"/>
    <property type="evidence" value="ECO:0007669"/>
    <property type="project" value="TreeGrafter"/>
</dbReference>
<sequence length="547" mass="59832">MTDDMKEARERARKRAAEREHNAYMMDRFHELDRIKKQAEDKKKREQAEREAALKRKVAEKLAQEARPHKIFVSGDMRGNLDKLLSTVQAQAAKVGGAEALLCVGRALPVNEGFEGLIPYLTGEKQVPIETFFIDACPALLQAAPQGRTLCQNLHFLGGYGVKTICGLRVAFLSGDYDAQKYETPGADFVGSAFTANAVSGLRRVVAEDKWKRGIDVLLTSGWPLGLDQRLEASAKPPEVEGSRWQDAAAPPFAELCAALEPRYHICGTADIFYQRTPFKALRREHACRCIGLGRVGSTSKQRKWLHAFSLSPMDCMKKEDLRLLPSGTGACPFAAPAARRAEAEVSASRPEKLAKDHEAGEAALAALMAGDAPAFQKALLALKESVVWMGNVKAEVERPSKKAKTEEEPREAPLLAGPSPGSSERDPAEDEEEEDAAEAAAARQQAQENLSKPPKKGIVRYTFRDEGLLGIRLSRDVPPWILEVREGTLSYRKNPRVPVGGVVIAINGYDLSSKENPSAIKALAKRPVVLDVDWPIDIPMPAASSA</sequence>
<feature type="compositionally biased region" description="Basic and acidic residues" evidence="2">
    <location>
        <begin position="396"/>
        <end position="412"/>
    </location>
</feature>
<dbReference type="GO" id="GO:0071014">
    <property type="term" value="C:post-mRNA release spliceosomal complex"/>
    <property type="evidence" value="ECO:0007669"/>
    <property type="project" value="TreeGrafter"/>
</dbReference>
<evidence type="ECO:0000313" key="4">
    <source>
        <dbReference type="Proteomes" id="UP000186817"/>
    </source>
</evidence>
<dbReference type="CDD" id="cd07380">
    <property type="entry name" value="MPP_CWF19_N"/>
    <property type="match status" value="1"/>
</dbReference>
<evidence type="ECO:0000256" key="2">
    <source>
        <dbReference type="SAM" id="MobiDB-lite"/>
    </source>
</evidence>
<protein>
    <submittedName>
        <fullName evidence="3">Zinc finger CCCH domain-containing protein 64</fullName>
    </submittedName>
</protein>
<feature type="region of interest" description="Disordered" evidence="2">
    <location>
        <begin position="1"/>
        <end position="23"/>
    </location>
</feature>
<dbReference type="InterPro" id="IPR040194">
    <property type="entry name" value="Cwf19-like"/>
</dbReference>
<feature type="coiled-coil region" evidence="1">
    <location>
        <begin position="29"/>
        <end position="65"/>
    </location>
</feature>
<dbReference type="PANTHER" id="PTHR12072:SF4">
    <property type="entry name" value="CWF19-LIKE PROTEIN 1"/>
    <property type="match status" value="1"/>
</dbReference>
<dbReference type="InterPro" id="IPR036034">
    <property type="entry name" value="PDZ_sf"/>
</dbReference>
<keyword evidence="4" id="KW-1185">Reference proteome</keyword>
<reference evidence="3 4" key="1">
    <citation type="submission" date="2016-02" db="EMBL/GenBank/DDBJ databases">
        <title>Genome analysis of coral dinoflagellate symbionts highlights evolutionary adaptations to a symbiotic lifestyle.</title>
        <authorList>
            <person name="Aranda M."/>
            <person name="Li Y."/>
            <person name="Liew Y.J."/>
            <person name="Baumgarten S."/>
            <person name="Simakov O."/>
            <person name="Wilson M."/>
            <person name="Piel J."/>
            <person name="Ashoor H."/>
            <person name="Bougouffa S."/>
            <person name="Bajic V.B."/>
            <person name="Ryu T."/>
            <person name="Ravasi T."/>
            <person name="Bayer T."/>
            <person name="Micklem G."/>
            <person name="Kim H."/>
            <person name="Bhak J."/>
            <person name="Lajeunesse T.C."/>
            <person name="Voolstra C.R."/>
        </authorList>
    </citation>
    <scope>NUCLEOTIDE SEQUENCE [LARGE SCALE GENOMIC DNA]</scope>
    <source>
        <strain evidence="3 4">CCMP2467</strain>
    </source>
</reference>
<proteinExistence type="predicted"/>
<keyword evidence="1" id="KW-0175">Coiled coil</keyword>
<comment type="caution">
    <text evidence="3">The sequence shown here is derived from an EMBL/GenBank/DDBJ whole genome shotgun (WGS) entry which is preliminary data.</text>
</comment>
<dbReference type="AlphaFoldDB" id="A0A1Q9DT69"/>
<dbReference type="Proteomes" id="UP000186817">
    <property type="component" value="Unassembled WGS sequence"/>
</dbReference>
<evidence type="ECO:0000313" key="3">
    <source>
        <dbReference type="EMBL" id="OLP98369.1"/>
    </source>
</evidence>
<feature type="compositionally biased region" description="Low complexity" evidence="2">
    <location>
        <begin position="439"/>
        <end position="449"/>
    </location>
</feature>
<dbReference type="SUPFAM" id="SSF50156">
    <property type="entry name" value="PDZ domain-like"/>
    <property type="match status" value="1"/>
</dbReference>
<name>A0A1Q9DT69_SYMMI</name>
<dbReference type="OrthoDB" id="430176at2759"/>
<accession>A0A1Q9DT69</accession>
<dbReference type="OMA" id="EPRYHIC"/>
<dbReference type="GO" id="GO:0061632">
    <property type="term" value="F:RNA lariat debranching enzyme activator activity"/>
    <property type="evidence" value="ECO:0007669"/>
    <property type="project" value="TreeGrafter"/>
</dbReference>
<dbReference type="PANTHER" id="PTHR12072">
    <property type="entry name" value="CWF19, CELL CYCLE CONTROL PROTEIN"/>
    <property type="match status" value="1"/>
</dbReference>
<feature type="region of interest" description="Disordered" evidence="2">
    <location>
        <begin position="396"/>
        <end position="454"/>
    </location>
</feature>
<feature type="compositionally biased region" description="Acidic residues" evidence="2">
    <location>
        <begin position="428"/>
        <end position="438"/>
    </location>
</feature>
<evidence type="ECO:0000256" key="1">
    <source>
        <dbReference type="SAM" id="Coils"/>
    </source>
</evidence>